<evidence type="ECO:0000256" key="5">
    <source>
        <dbReference type="SAM" id="MobiDB-lite"/>
    </source>
</evidence>
<accession>A0A2A3YNW1</accession>
<proteinExistence type="inferred from homology"/>
<dbReference type="GO" id="GO:0005524">
    <property type="term" value="F:ATP binding"/>
    <property type="evidence" value="ECO:0007669"/>
    <property type="project" value="UniProtKB-KW"/>
</dbReference>
<dbReference type="GO" id="GO:0016887">
    <property type="term" value="F:ATP hydrolysis activity"/>
    <property type="evidence" value="ECO:0007669"/>
    <property type="project" value="InterPro"/>
</dbReference>
<dbReference type="RefSeq" id="WP_096166430.1">
    <property type="nucleotide sequence ID" value="NZ_BAAAIQ010000046.1"/>
</dbReference>
<dbReference type="PROSITE" id="PS50893">
    <property type="entry name" value="ABC_TRANSPORTER_2"/>
    <property type="match status" value="1"/>
</dbReference>
<feature type="region of interest" description="Disordered" evidence="5">
    <location>
        <begin position="1"/>
        <end position="70"/>
    </location>
</feature>
<protein>
    <submittedName>
        <fullName evidence="7">Multidrug ABC transporter ATP-binding protein</fullName>
    </submittedName>
</protein>
<dbReference type="SMART" id="SM00382">
    <property type="entry name" value="AAA"/>
    <property type="match status" value="1"/>
</dbReference>
<dbReference type="CDD" id="cd03230">
    <property type="entry name" value="ABC_DR_subfamily_A"/>
    <property type="match status" value="1"/>
</dbReference>
<keyword evidence="2" id="KW-0813">Transport</keyword>
<dbReference type="Proteomes" id="UP000218598">
    <property type="component" value="Unassembled WGS sequence"/>
</dbReference>
<evidence type="ECO:0000259" key="6">
    <source>
        <dbReference type="PROSITE" id="PS50893"/>
    </source>
</evidence>
<dbReference type="InterPro" id="IPR027417">
    <property type="entry name" value="P-loop_NTPase"/>
</dbReference>
<sequence>MTQNTAPADDPGREPQGDSGRNGYAYDAQQQPAGEGSFGPGAAADGSVGRRGTADGSSDPDAAADTASGLRGTADAASGLRAAADAASDPGATADASSSHRAAAEAPGIVCEHVSRSFGTVRAVHDLSFTAPRGAVTALVGPNGSGKSTLMLMLASLLAPESGRVLVGGVDPSQDSAAVRAMVGWMPDQFGAWDSLRVSEVLEVMGRAYFMPSAQIRSRVQELLTLMDLEPLAQQPAHVLSRGQKQRLGLARALVHGPQVLILDEPASGLDPASRRRLLTVVRQVAEHGATVLVSSHILTELEEMADHVVFVDHGHVVDSSSVRDLAARPRAWKVQSLDPSVLHRVLGDLGVRHHGVVGPDRTTSGHAEAVVDLPDEGTAVRLLRDLTAKDAAVVAFGPATGRLEAAYLASDAATREGAL</sequence>
<evidence type="ECO:0000256" key="1">
    <source>
        <dbReference type="ARBA" id="ARBA00005417"/>
    </source>
</evidence>
<keyword evidence="3" id="KW-0547">Nucleotide-binding</keyword>
<dbReference type="EMBL" id="NRGR01000003">
    <property type="protein sequence ID" value="PCC40973.1"/>
    <property type="molecule type" value="Genomic_DNA"/>
</dbReference>
<keyword evidence="4 7" id="KW-0067">ATP-binding</keyword>
<dbReference type="PANTHER" id="PTHR43335:SF3">
    <property type="entry name" value="ABC TRANSPORTER"/>
    <property type="match status" value="1"/>
</dbReference>
<organism evidence="7 8">
    <name type="scientific">Brachybacterium alimentarium</name>
    <dbReference type="NCBI Taxonomy" id="47845"/>
    <lineage>
        <taxon>Bacteria</taxon>
        <taxon>Bacillati</taxon>
        <taxon>Actinomycetota</taxon>
        <taxon>Actinomycetes</taxon>
        <taxon>Micrococcales</taxon>
        <taxon>Dermabacteraceae</taxon>
        <taxon>Brachybacterium</taxon>
    </lineage>
</organism>
<gene>
    <name evidence="7" type="ORF">CIK66_00785</name>
</gene>
<reference evidence="7 8" key="1">
    <citation type="journal article" date="2017" name="Elife">
        <title>Extensive horizontal gene transfer in cheese-associated bacteria.</title>
        <authorList>
            <person name="Bonham K.S."/>
            <person name="Wolfe B.E."/>
            <person name="Dutton R.J."/>
        </authorList>
    </citation>
    <scope>NUCLEOTIDE SEQUENCE [LARGE SCALE GENOMIC DNA]</scope>
    <source>
        <strain evidence="7 8">341_9</strain>
    </source>
</reference>
<evidence type="ECO:0000256" key="3">
    <source>
        <dbReference type="ARBA" id="ARBA00022741"/>
    </source>
</evidence>
<dbReference type="AlphaFoldDB" id="A0A2A3YNW1"/>
<dbReference type="InterPro" id="IPR003439">
    <property type="entry name" value="ABC_transporter-like_ATP-bd"/>
</dbReference>
<feature type="compositionally biased region" description="Low complexity" evidence="5">
    <location>
        <begin position="54"/>
        <end position="70"/>
    </location>
</feature>
<dbReference type="PANTHER" id="PTHR43335">
    <property type="entry name" value="ABC TRANSPORTER, ATP-BINDING PROTEIN"/>
    <property type="match status" value="1"/>
</dbReference>
<dbReference type="Pfam" id="PF00005">
    <property type="entry name" value="ABC_tran"/>
    <property type="match status" value="1"/>
</dbReference>
<dbReference type="GeneID" id="95328584"/>
<dbReference type="InterPro" id="IPR003593">
    <property type="entry name" value="AAA+_ATPase"/>
</dbReference>
<feature type="domain" description="ABC transporter" evidence="6">
    <location>
        <begin position="109"/>
        <end position="339"/>
    </location>
</feature>
<evidence type="ECO:0000313" key="8">
    <source>
        <dbReference type="Proteomes" id="UP000218598"/>
    </source>
</evidence>
<dbReference type="OrthoDB" id="9804819at2"/>
<evidence type="ECO:0000256" key="4">
    <source>
        <dbReference type="ARBA" id="ARBA00022840"/>
    </source>
</evidence>
<keyword evidence="8" id="KW-1185">Reference proteome</keyword>
<comment type="similarity">
    <text evidence="1">Belongs to the ABC transporter superfamily.</text>
</comment>
<dbReference type="SUPFAM" id="SSF52540">
    <property type="entry name" value="P-loop containing nucleoside triphosphate hydrolases"/>
    <property type="match status" value="1"/>
</dbReference>
<evidence type="ECO:0000256" key="2">
    <source>
        <dbReference type="ARBA" id="ARBA00022448"/>
    </source>
</evidence>
<dbReference type="Gene3D" id="3.40.50.300">
    <property type="entry name" value="P-loop containing nucleotide triphosphate hydrolases"/>
    <property type="match status" value="1"/>
</dbReference>
<comment type="caution">
    <text evidence="7">The sequence shown here is derived from an EMBL/GenBank/DDBJ whole genome shotgun (WGS) entry which is preliminary data.</text>
</comment>
<name>A0A2A3YNW1_9MICO</name>
<evidence type="ECO:0000313" key="7">
    <source>
        <dbReference type="EMBL" id="PCC40973.1"/>
    </source>
</evidence>